<organism evidence="1 2">
    <name type="scientific">Alteribacillus bidgolensis</name>
    <dbReference type="NCBI Taxonomy" id="930129"/>
    <lineage>
        <taxon>Bacteria</taxon>
        <taxon>Bacillati</taxon>
        <taxon>Bacillota</taxon>
        <taxon>Bacilli</taxon>
        <taxon>Bacillales</taxon>
        <taxon>Bacillaceae</taxon>
        <taxon>Alteribacillus</taxon>
    </lineage>
</organism>
<sequence length="137" mass="16011">MLITMEDELIYFYFQAKSSASLPVGTYPDVNGYLLYDQKGRWLGYRMFRTVQGKKQVPVAIPKIRKIDYPIFNASIEDGKEYIEIKFDKDTPVYQMREQECMLDFNEHGLFGIEVIRKPENPAGNDSLVQKFLEPEI</sequence>
<evidence type="ECO:0000313" key="2">
    <source>
        <dbReference type="Proteomes" id="UP000199017"/>
    </source>
</evidence>
<dbReference type="RefSeq" id="WP_091586064.1">
    <property type="nucleotide sequence ID" value="NZ_FNDU01000008.1"/>
</dbReference>
<gene>
    <name evidence="1" type="ORF">SAMN05216352_108160</name>
</gene>
<dbReference type="Proteomes" id="UP000199017">
    <property type="component" value="Unassembled WGS sequence"/>
</dbReference>
<keyword evidence="2" id="KW-1185">Reference proteome</keyword>
<proteinExistence type="predicted"/>
<name>A0A1G8L562_9BACI</name>
<dbReference type="EMBL" id="FNDU01000008">
    <property type="protein sequence ID" value="SDI50819.1"/>
    <property type="molecule type" value="Genomic_DNA"/>
</dbReference>
<accession>A0A1G8L562</accession>
<evidence type="ECO:0000313" key="1">
    <source>
        <dbReference type="EMBL" id="SDI50819.1"/>
    </source>
</evidence>
<reference evidence="1 2" key="1">
    <citation type="submission" date="2016-10" db="EMBL/GenBank/DDBJ databases">
        <authorList>
            <person name="de Groot N.N."/>
        </authorList>
    </citation>
    <scope>NUCLEOTIDE SEQUENCE [LARGE SCALE GENOMIC DNA]</scope>
    <source>
        <strain evidence="2">P4B,CCM 7963,CECT 7998,DSM 25260,IBRC-M 10614,KCTC 13821</strain>
    </source>
</reference>
<dbReference type="AlphaFoldDB" id="A0A1G8L562"/>
<protein>
    <submittedName>
        <fullName evidence="1">Uncharacterized protein</fullName>
    </submittedName>
</protein>
<dbReference type="OrthoDB" id="2970414at2"/>